<protein>
    <submittedName>
        <fullName evidence="3">Nucleoside-diphosphate sugar epimerase</fullName>
    </submittedName>
</protein>
<dbReference type="Pfam" id="PF05368">
    <property type="entry name" value="NmrA"/>
    <property type="match status" value="1"/>
</dbReference>
<name>A0A9W6RXC7_9ACTN</name>
<evidence type="ECO:0000313" key="3">
    <source>
        <dbReference type="EMBL" id="GLY83506.1"/>
    </source>
</evidence>
<sequence>MFFLSGITGHVGGAAARRLLDEGHPVRALVRDPRRAAVWSRRGVDVREGDLGDAAAVAGALEGVDGAFLMLPPVLAPAPGFPEARALIAGFREALRKTPPPRLVVLSSIGSEREKGLGNITSTHLLEEALDDAPFPTAFVRAGSFLENYAFGLDAAAATGWFDTFLTPAGRPVPMVATADIGTEVARLLTEDWNGRRIIELGSPISPDDLARAMSDVLGRPVRARSIPRERWTAALAAQGLPPGATGPFEEMSDGFNSGWIDFGVPGAEPVAGTVTPAAFFEQAMRARDDHRPPAGAS</sequence>
<gene>
    <name evidence="3" type="ORF">Airi02_014360</name>
</gene>
<dbReference type="InterPro" id="IPR016040">
    <property type="entry name" value="NAD(P)-bd_dom"/>
</dbReference>
<dbReference type="Gene3D" id="3.90.25.10">
    <property type="entry name" value="UDP-galactose 4-epimerase, domain 1"/>
    <property type="match status" value="1"/>
</dbReference>
<dbReference type="Proteomes" id="UP001165074">
    <property type="component" value="Unassembled WGS sequence"/>
</dbReference>
<dbReference type="InterPro" id="IPR036291">
    <property type="entry name" value="NAD(P)-bd_dom_sf"/>
</dbReference>
<evidence type="ECO:0000259" key="2">
    <source>
        <dbReference type="Pfam" id="PF13460"/>
    </source>
</evidence>
<dbReference type="InterPro" id="IPR051604">
    <property type="entry name" value="Ergot_Alk_Oxidoreductase"/>
</dbReference>
<dbReference type="PANTHER" id="PTHR43162">
    <property type="match status" value="1"/>
</dbReference>
<comment type="caution">
    <text evidence="3">The sequence shown here is derived from an EMBL/GenBank/DDBJ whole genome shotgun (WGS) entry which is preliminary data.</text>
</comment>
<dbReference type="EMBL" id="BSTK01000002">
    <property type="protein sequence ID" value="GLY83506.1"/>
    <property type="molecule type" value="Genomic_DNA"/>
</dbReference>
<reference evidence="3" key="1">
    <citation type="submission" date="2023-03" db="EMBL/GenBank/DDBJ databases">
        <title>Actinoallomurus iriomotensis NBRC 103684.</title>
        <authorList>
            <person name="Ichikawa N."/>
            <person name="Sato H."/>
            <person name="Tonouchi N."/>
        </authorList>
    </citation>
    <scope>NUCLEOTIDE SEQUENCE</scope>
    <source>
        <strain evidence="3">NBRC 103684</strain>
    </source>
</reference>
<dbReference type="Pfam" id="PF13460">
    <property type="entry name" value="NAD_binding_10"/>
    <property type="match status" value="1"/>
</dbReference>
<dbReference type="Gene3D" id="3.40.50.720">
    <property type="entry name" value="NAD(P)-binding Rossmann-like Domain"/>
    <property type="match status" value="1"/>
</dbReference>
<dbReference type="PANTHER" id="PTHR43162:SF1">
    <property type="entry name" value="PRESTALK A DIFFERENTIATION PROTEIN A"/>
    <property type="match status" value="1"/>
</dbReference>
<evidence type="ECO:0000259" key="1">
    <source>
        <dbReference type="Pfam" id="PF05368"/>
    </source>
</evidence>
<organism evidence="3 4">
    <name type="scientific">Actinoallomurus iriomotensis</name>
    <dbReference type="NCBI Taxonomy" id="478107"/>
    <lineage>
        <taxon>Bacteria</taxon>
        <taxon>Bacillati</taxon>
        <taxon>Actinomycetota</taxon>
        <taxon>Actinomycetes</taxon>
        <taxon>Streptosporangiales</taxon>
        <taxon>Thermomonosporaceae</taxon>
        <taxon>Actinoallomurus</taxon>
    </lineage>
</organism>
<keyword evidence="4" id="KW-1185">Reference proteome</keyword>
<dbReference type="AlphaFoldDB" id="A0A9W6RXC7"/>
<dbReference type="RefSeq" id="WP_285567919.1">
    <property type="nucleotide sequence ID" value="NZ_BSTK01000002.1"/>
</dbReference>
<proteinExistence type="predicted"/>
<dbReference type="SUPFAM" id="SSF51735">
    <property type="entry name" value="NAD(P)-binding Rossmann-fold domains"/>
    <property type="match status" value="1"/>
</dbReference>
<feature type="domain" description="NAD(P)-binding" evidence="2">
    <location>
        <begin position="6"/>
        <end position="122"/>
    </location>
</feature>
<feature type="domain" description="NmrA-like" evidence="1">
    <location>
        <begin position="126"/>
        <end position="244"/>
    </location>
</feature>
<accession>A0A9W6RXC7</accession>
<evidence type="ECO:0000313" key="4">
    <source>
        <dbReference type="Proteomes" id="UP001165074"/>
    </source>
</evidence>
<dbReference type="InterPro" id="IPR008030">
    <property type="entry name" value="NmrA-like"/>
</dbReference>